<dbReference type="InterPro" id="IPR036179">
    <property type="entry name" value="Ig-like_dom_sf"/>
</dbReference>
<accession>G2HJU4</accession>
<evidence type="ECO:0000256" key="1">
    <source>
        <dbReference type="ARBA" id="ARBA00006692"/>
    </source>
</evidence>
<feature type="region of interest" description="Disordered" evidence="6">
    <location>
        <begin position="235"/>
        <end position="267"/>
    </location>
</feature>
<protein>
    <submittedName>
        <fullName evidence="10">Myosin light chain kinase, smooth muscle</fullName>
    </submittedName>
</protein>
<dbReference type="PRINTS" id="PR00014">
    <property type="entry name" value="FNTYPEIII"/>
</dbReference>
<keyword evidence="2" id="KW-0677">Repeat</keyword>
<dbReference type="AlphaFoldDB" id="G2HJU4"/>
<feature type="domain" description="Protein kinase" evidence="7">
    <location>
        <begin position="286"/>
        <end position="362"/>
    </location>
</feature>
<evidence type="ECO:0000259" key="8">
    <source>
        <dbReference type="PROSITE" id="PS50835"/>
    </source>
</evidence>
<dbReference type="PROSITE" id="PS00107">
    <property type="entry name" value="PROTEIN_KINASE_ATP"/>
    <property type="match status" value="1"/>
</dbReference>
<keyword evidence="3" id="KW-0112">Calmodulin-binding</keyword>
<dbReference type="EMBL" id="AK307008">
    <property type="protein sequence ID" value="BAK64002.1"/>
    <property type="molecule type" value="mRNA"/>
</dbReference>
<dbReference type="PROSITE" id="PS50011">
    <property type="entry name" value="PROTEIN_KINASE_DOM"/>
    <property type="match status" value="1"/>
</dbReference>
<dbReference type="SUPFAM" id="SSF48726">
    <property type="entry name" value="Immunoglobulin"/>
    <property type="match status" value="1"/>
</dbReference>
<evidence type="ECO:0000259" key="7">
    <source>
        <dbReference type="PROSITE" id="PS50011"/>
    </source>
</evidence>
<dbReference type="SUPFAM" id="SSF49265">
    <property type="entry name" value="Fibronectin type III"/>
    <property type="match status" value="1"/>
</dbReference>
<dbReference type="Pfam" id="PF00069">
    <property type="entry name" value="Pkinase"/>
    <property type="match status" value="1"/>
</dbReference>
<keyword evidence="10" id="KW-0418">Kinase</keyword>
<sequence length="362" mass="40553">MQVNSCVISSDAPASENTKAPEMKSRRPKSSLPPVLGTESDATVKKKPAPKTPPKAAMPPQIIQFPEDQKVRAGESVELFGKVTGTQPITCTWMKFRKQIQESEHMKVENSENGSKLTILAARQEHCGCYTLLVENKLGSRQAQVNLTVVDKPDPPAGTPCASDIRSSSLTLSWYGSSYDGGSAVQSYSIEIWDSANKTWKELATCRSTSFNVQDLLPDHEYKFRVRAINVYGTSEPSQESELTTVGEKPEEPKDEVEVSDDDEKEPEVDYRTVTINTEQKVSDFYDIEERLGSGKFGQVFRLVEKKTRKVWAGKFFKAYSAKEKENIRQEISIMNCLHHPKLVQCVDAFEEKANIVMVLEM</sequence>
<organism evidence="10">
    <name type="scientific">Pan troglodytes</name>
    <name type="common">Chimpanzee</name>
    <dbReference type="NCBI Taxonomy" id="9598"/>
    <lineage>
        <taxon>Eukaryota</taxon>
        <taxon>Metazoa</taxon>
        <taxon>Chordata</taxon>
        <taxon>Craniata</taxon>
        <taxon>Vertebrata</taxon>
        <taxon>Euteleostomi</taxon>
        <taxon>Mammalia</taxon>
        <taxon>Eutheria</taxon>
        <taxon>Euarchontoglires</taxon>
        <taxon>Primates</taxon>
        <taxon>Haplorrhini</taxon>
        <taxon>Catarrhini</taxon>
        <taxon>Hominidae</taxon>
        <taxon>Pan</taxon>
    </lineage>
</organism>
<dbReference type="CDD" id="cd00063">
    <property type="entry name" value="FN3"/>
    <property type="match status" value="1"/>
</dbReference>
<evidence type="ECO:0000313" key="10">
    <source>
        <dbReference type="EMBL" id="BAK64002.1"/>
    </source>
</evidence>
<dbReference type="InterPro" id="IPR013098">
    <property type="entry name" value="Ig_I-set"/>
</dbReference>
<dbReference type="InterPro" id="IPR011009">
    <property type="entry name" value="Kinase-like_dom_sf"/>
</dbReference>
<dbReference type="GO" id="GO:0004672">
    <property type="term" value="F:protein kinase activity"/>
    <property type="evidence" value="ECO:0007669"/>
    <property type="project" value="InterPro"/>
</dbReference>
<dbReference type="InterPro" id="IPR003599">
    <property type="entry name" value="Ig_sub"/>
</dbReference>
<evidence type="ECO:0000256" key="3">
    <source>
        <dbReference type="ARBA" id="ARBA00022860"/>
    </source>
</evidence>
<evidence type="ECO:0000259" key="9">
    <source>
        <dbReference type="PROSITE" id="PS50853"/>
    </source>
</evidence>
<dbReference type="PANTHER" id="PTHR47633">
    <property type="entry name" value="IMMUNOGLOBULIN"/>
    <property type="match status" value="1"/>
</dbReference>
<dbReference type="SUPFAM" id="SSF56112">
    <property type="entry name" value="Protein kinase-like (PK-like)"/>
    <property type="match status" value="1"/>
</dbReference>
<keyword evidence="5" id="KW-0067">ATP-binding</keyword>
<dbReference type="SMART" id="SM00409">
    <property type="entry name" value="IG"/>
    <property type="match status" value="1"/>
</dbReference>
<dbReference type="InterPro" id="IPR007110">
    <property type="entry name" value="Ig-like_dom"/>
</dbReference>
<dbReference type="Gene3D" id="3.30.200.20">
    <property type="entry name" value="Phosphorylase Kinase, domain 1"/>
    <property type="match status" value="1"/>
</dbReference>
<evidence type="ECO:0000256" key="2">
    <source>
        <dbReference type="ARBA" id="ARBA00022737"/>
    </source>
</evidence>
<dbReference type="InterPro" id="IPR000719">
    <property type="entry name" value="Prot_kinase_dom"/>
</dbReference>
<keyword evidence="10" id="KW-0808">Transferase</keyword>
<name>G2HJU4_PANTR</name>
<feature type="compositionally biased region" description="Polar residues" evidence="6">
    <location>
        <begin position="235"/>
        <end position="244"/>
    </location>
</feature>
<evidence type="ECO:0000256" key="5">
    <source>
        <dbReference type="PROSITE-ProRule" id="PRU10141"/>
    </source>
</evidence>
<dbReference type="GO" id="GO:0005516">
    <property type="term" value="F:calmodulin binding"/>
    <property type="evidence" value="ECO:0007669"/>
    <property type="project" value="UniProtKB-KW"/>
</dbReference>
<dbReference type="InterPro" id="IPR017441">
    <property type="entry name" value="Protein_kinase_ATP_BS"/>
</dbReference>
<keyword evidence="4" id="KW-0393">Immunoglobulin domain</keyword>
<dbReference type="InterPro" id="IPR036116">
    <property type="entry name" value="FN3_sf"/>
</dbReference>
<feature type="domain" description="Fibronectin type-III" evidence="9">
    <location>
        <begin position="156"/>
        <end position="248"/>
    </location>
</feature>
<dbReference type="FunFam" id="3.30.200.20:FF:000198">
    <property type="entry name" value="Myosin light chain kinase, smooth muscle"/>
    <property type="match status" value="1"/>
</dbReference>
<proteinExistence type="evidence at transcript level"/>
<keyword evidence="5" id="KW-0547">Nucleotide-binding</keyword>
<dbReference type="GO" id="GO:0005524">
    <property type="term" value="F:ATP binding"/>
    <property type="evidence" value="ECO:0007669"/>
    <property type="project" value="UniProtKB-UniRule"/>
</dbReference>
<evidence type="ECO:0000256" key="4">
    <source>
        <dbReference type="ARBA" id="ARBA00023319"/>
    </source>
</evidence>
<dbReference type="PANTHER" id="PTHR47633:SF1">
    <property type="entry name" value="MYOSIN LIGHT CHAIN KINASE, SMOOTH MUSCLE"/>
    <property type="match status" value="1"/>
</dbReference>
<dbReference type="FunFam" id="2.60.40.10:FF:000297">
    <property type="entry name" value="Myosin light chain kinase, smooth muscle"/>
    <property type="match status" value="1"/>
</dbReference>
<dbReference type="PROSITE" id="PS50835">
    <property type="entry name" value="IG_LIKE"/>
    <property type="match status" value="1"/>
</dbReference>
<dbReference type="PROSITE" id="PS50853">
    <property type="entry name" value="FN3"/>
    <property type="match status" value="1"/>
</dbReference>
<dbReference type="Pfam" id="PF07679">
    <property type="entry name" value="I-set"/>
    <property type="match status" value="1"/>
</dbReference>
<dbReference type="FunFam" id="2.60.40.10:FF:000785">
    <property type="entry name" value="Myosin light chain kinase, smooth muscle"/>
    <property type="match status" value="1"/>
</dbReference>
<feature type="domain" description="Ig-like" evidence="8">
    <location>
        <begin position="60"/>
        <end position="148"/>
    </location>
</feature>
<feature type="compositionally biased region" description="Acidic residues" evidence="6">
    <location>
        <begin position="253"/>
        <end position="267"/>
    </location>
</feature>
<dbReference type="CDD" id="cd05762">
    <property type="entry name" value="IgI_8_hMLCK_like"/>
    <property type="match status" value="1"/>
</dbReference>
<comment type="similarity">
    <text evidence="1">Belongs to the protein kinase superfamily. CAMK Ser/Thr protein kinase family.</text>
</comment>
<dbReference type="InterPro" id="IPR003961">
    <property type="entry name" value="FN3_dom"/>
</dbReference>
<feature type="region of interest" description="Disordered" evidence="6">
    <location>
        <begin position="1"/>
        <end position="59"/>
    </location>
</feature>
<dbReference type="Pfam" id="PF00041">
    <property type="entry name" value="fn3"/>
    <property type="match status" value="1"/>
</dbReference>
<dbReference type="InterPro" id="IPR013783">
    <property type="entry name" value="Ig-like_fold"/>
</dbReference>
<feature type="binding site" evidence="5">
    <location>
        <position position="315"/>
    </location>
    <ligand>
        <name>ATP</name>
        <dbReference type="ChEBI" id="CHEBI:30616"/>
    </ligand>
</feature>
<dbReference type="Gene3D" id="2.60.40.10">
    <property type="entry name" value="Immunoglobulins"/>
    <property type="match status" value="2"/>
</dbReference>
<reference evidence="10" key="1">
    <citation type="journal article" date="2011" name="Funct. Integr. Genomics">
        <title>Major chimpanzee-specific structural changes in sperm development-associated genes.</title>
        <authorList>
            <person name="Kim R.N."/>
            <person name="Kim D.W."/>
            <person name="Choi S.H."/>
            <person name="Chae S.H."/>
            <person name="Nam S.H."/>
            <person name="Kim D.W."/>
            <person name="Kim A."/>
            <person name="Kang A."/>
            <person name="Park K.H."/>
            <person name="Lee Y.S."/>
            <person name="Hirai M."/>
            <person name="Suzuki Y."/>
            <person name="Sugano S."/>
            <person name="Hashimoto K."/>
            <person name="Kim D.S."/>
            <person name="Park H.S."/>
        </authorList>
    </citation>
    <scope>NUCLEOTIDE SEQUENCE</scope>
    <source>
        <tissue evidence="10">Testis</tissue>
    </source>
</reference>
<evidence type="ECO:0000256" key="6">
    <source>
        <dbReference type="SAM" id="MobiDB-lite"/>
    </source>
</evidence>
<dbReference type="SMART" id="SM00060">
    <property type="entry name" value="FN3"/>
    <property type="match status" value="1"/>
</dbReference>